<dbReference type="InterPro" id="IPR050122">
    <property type="entry name" value="RTK"/>
</dbReference>
<sequence length="592" mass="66854">MCPLALIRRIFELQITRYPNNYFSAIIEQVLTGEQGCGGLLRSWILNKSKATKNDKQVLMLLEKLCERAVFLAAPNSFKTFITDNCKGDEKRFIENLSILRVASTYRDKVLEILPETRVHVGRRRVSAYGALMSGKKCLLKLHQHSKEEVLRADALKTVPLRKEIEILKVLSAEPCQNLVRLLGSRTKAPMHMIIERTPKGDLLAYLEGLAALTTPPEAELLIQIALDVCNAMIYLGARDIIHRDLCAKNCFIFMQDGKLLTKLGDFRLAVLSYTGPNLPTGLSRKPTSFSEHFPNQFAVRWMAIEALQFREFSIASDVWSFGVLLFEIFTFGCKPYVNMPSGLSLESDEEVEEFVTNGNRLELHPKIPKSIQVQIELTMIDADHRPTFLGLKDNLMPIKFNNSTYEDPANFDISYNKTSDTKPIDPRTGCNVQGCFGECLKASDIATLLNDDDNSRHFTKEFIPASLSDIQKLAEFKSPLLAVITNRIVHIEKVELITEVGDMGNLEEFIEMLGCTLENGLRYLSQIGEAVSFLQIRRFIHRNLRASSVFIYSDGNAKLACLARVRRLKPSSDDHSSTIPIKFPMPQDSLR</sequence>
<name>A0A6S7I755_PARCT</name>
<protein>
    <submittedName>
        <fullName evidence="1">Tyrosine kinase</fullName>
    </submittedName>
</protein>
<dbReference type="PRINTS" id="PR00109">
    <property type="entry name" value="TYRKINASE"/>
</dbReference>
<gene>
    <name evidence="1" type="ORF">PACLA_8A016916</name>
</gene>
<comment type="caution">
    <text evidence="1">The sequence shown here is derived from an EMBL/GenBank/DDBJ whole genome shotgun (WGS) entry which is preliminary data.</text>
</comment>
<dbReference type="OrthoDB" id="29302at2759"/>
<dbReference type="PANTHER" id="PTHR24416">
    <property type="entry name" value="TYROSINE-PROTEIN KINASE RECEPTOR"/>
    <property type="match status" value="1"/>
</dbReference>
<dbReference type="GO" id="GO:0043235">
    <property type="term" value="C:receptor complex"/>
    <property type="evidence" value="ECO:0007669"/>
    <property type="project" value="TreeGrafter"/>
</dbReference>
<organism evidence="1 2">
    <name type="scientific">Paramuricea clavata</name>
    <name type="common">Red gorgonian</name>
    <name type="synonym">Violescent sea-whip</name>
    <dbReference type="NCBI Taxonomy" id="317549"/>
    <lineage>
        <taxon>Eukaryota</taxon>
        <taxon>Metazoa</taxon>
        <taxon>Cnidaria</taxon>
        <taxon>Anthozoa</taxon>
        <taxon>Octocorallia</taxon>
        <taxon>Malacalcyonacea</taxon>
        <taxon>Plexauridae</taxon>
        <taxon>Paramuricea</taxon>
    </lineage>
</organism>
<keyword evidence="2" id="KW-1185">Reference proteome</keyword>
<dbReference type="PROSITE" id="PS50011">
    <property type="entry name" value="PROTEIN_KINASE_DOM"/>
    <property type="match status" value="2"/>
</dbReference>
<feature type="non-terminal residue" evidence="1">
    <location>
        <position position="1"/>
    </location>
</feature>
<evidence type="ECO:0000313" key="2">
    <source>
        <dbReference type="Proteomes" id="UP001152795"/>
    </source>
</evidence>
<dbReference type="InterPro" id="IPR001245">
    <property type="entry name" value="Ser-Thr/Tyr_kinase_cat_dom"/>
</dbReference>
<keyword evidence="1" id="KW-0418">Kinase</keyword>
<dbReference type="InterPro" id="IPR000719">
    <property type="entry name" value="Prot_kinase_dom"/>
</dbReference>
<dbReference type="PANTHER" id="PTHR24416:SF611">
    <property type="entry name" value="TYROSINE-PROTEIN KINASE TRANSMEMBRANE RECEPTOR ROR"/>
    <property type="match status" value="1"/>
</dbReference>
<proteinExistence type="predicted"/>
<dbReference type="GO" id="GO:0007169">
    <property type="term" value="P:cell surface receptor protein tyrosine kinase signaling pathway"/>
    <property type="evidence" value="ECO:0007669"/>
    <property type="project" value="TreeGrafter"/>
</dbReference>
<dbReference type="SUPFAM" id="SSF56112">
    <property type="entry name" value="Protein kinase-like (PK-like)"/>
    <property type="match status" value="2"/>
</dbReference>
<dbReference type="EMBL" id="CACRXK020004343">
    <property type="protein sequence ID" value="CAB4002401.1"/>
    <property type="molecule type" value="Genomic_DNA"/>
</dbReference>
<dbReference type="Pfam" id="PF07714">
    <property type="entry name" value="PK_Tyr_Ser-Thr"/>
    <property type="match status" value="2"/>
</dbReference>
<dbReference type="GO" id="GO:0005886">
    <property type="term" value="C:plasma membrane"/>
    <property type="evidence" value="ECO:0007669"/>
    <property type="project" value="TreeGrafter"/>
</dbReference>
<accession>A0A6S7I755</accession>
<dbReference type="GO" id="GO:0005524">
    <property type="term" value="F:ATP binding"/>
    <property type="evidence" value="ECO:0007669"/>
    <property type="project" value="InterPro"/>
</dbReference>
<keyword evidence="1" id="KW-0808">Transferase</keyword>
<evidence type="ECO:0000313" key="1">
    <source>
        <dbReference type="EMBL" id="CAB4002401.1"/>
    </source>
</evidence>
<dbReference type="Proteomes" id="UP001152795">
    <property type="component" value="Unassembled WGS sequence"/>
</dbReference>
<dbReference type="AlphaFoldDB" id="A0A6S7I755"/>
<dbReference type="PROSITE" id="PS00109">
    <property type="entry name" value="PROTEIN_KINASE_TYR"/>
    <property type="match status" value="1"/>
</dbReference>
<dbReference type="InterPro" id="IPR011009">
    <property type="entry name" value="Kinase-like_dom_sf"/>
</dbReference>
<dbReference type="Gene3D" id="1.10.510.10">
    <property type="entry name" value="Transferase(Phosphotransferase) domain 1"/>
    <property type="match status" value="2"/>
</dbReference>
<dbReference type="GO" id="GO:0004714">
    <property type="term" value="F:transmembrane receptor protein tyrosine kinase activity"/>
    <property type="evidence" value="ECO:0007669"/>
    <property type="project" value="TreeGrafter"/>
</dbReference>
<reference evidence="1" key="1">
    <citation type="submission" date="2020-04" db="EMBL/GenBank/DDBJ databases">
        <authorList>
            <person name="Alioto T."/>
            <person name="Alioto T."/>
            <person name="Gomez Garrido J."/>
        </authorList>
    </citation>
    <scope>NUCLEOTIDE SEQUENCE</scope>
    <source>
        <strain evidence="1">A484AB</strain>
    </source>
</reference>
<dbReference type="InterPro" id="IPR008266">
    <property type="entry name" value="Tyr_kinase_AS"/>
</dbReference>